<dbReference type="EMBL" id="JARGDH010000005">
    <property type="protein sequence ID" value="KAL0266967.1"/>
    <property type="molecule type" value="Genomic_DNA"/>
</dbReference>
<feature type="region of interest" description="Disordered" evidence="1">
    <location>
        <begin position="85"/>
        <end position="199"/>
    </location>
</feature>
<evidence type="ECO:0000259" key="2">
    <source>
        <dbReference type="Pfam" id="PF11822"/>
    </source>
</evidence>
<dbReference type="InterPro" id="IPR011333">
    <property type="entry name" value="SKP1/BTB/POZ_sf"/>
</dbReference>
<gene>
    <name evidence="3" type="ORF">PYX00_009364</name>
</gene>
<evidence type="ECO:0000313" key="3">
    <source>
        <dbReference type="EMBL" id="KAL0266966.1"/>
    </source>
</evidence>
<dbReference type="PANTHER" id="PTHR20946:SF0">
    <property type="entry name" value="SANT AND BTB DOMAIN REGULATOR OF CLASS SWITCH RECOMBINATION"/>
    <property type="match status" value="1"/>
</dbReference>
<dbReference type="PANTHER" id="PTHR20946">
    <property type="entry name" value="SANT AND BTB DOMAIN REGULATOR OF CLASS SWITCH RECOMBINATION"/>
    <property type="match status" value="1"/>
</dbReference>
<feature type="domain" description="SANT and BTB" evidence="2">
    <location>
        <begin position="292"/>
        <end position="389"/>
    </location>
</feature>
<feature type="region of interest" description="Disordered" evidence="1">
    <location>
        <begin position="1"/>
        <end position="37"/>
    </location>
</feature>
<dbReference type="InterPro" id="IPR021777">
    <property type="entry name" value="SANBR_BTB"/>
</dbReference>
<dbReference type="Pfam" id="PF11822">
    <property type="entry name" value="BTB_SANBR"/>
    <property type="match status" value="1"/>
</dbReference>
<evidence type="ECO:0000256" key="1">
    <source>
        <dbReference type="SAM" id="MobiDB-lite"/>
    </source>
</evidence>
<feature type="compositionally biased region" description="Polar residues" evidence="1">
    <location>
        <begin position="1"/>
        <end position="17"/>
    </location>
</feature>
<sequence length="901" mass="102667">MTSKPKLQENAYRSKSVTPEGKCRRNSTSNAAKPPEKTIAEISMKDFLDFLKISYQVNEAVENDDASIKEKVDLDWKRLTNNALINQLSGQDHPANQESGEGKRLSTPSDAGNNDDDDKTEPNRKNFESCNKVPSKSSCQTPEEKLSESDDLDDEDGKSTSFESGDAGSLRERKLEKKSKKKRNKNGSDGNESEKAGEGATAKLLKKKLSEVLQEGIMDSVLPYLLPKQEHQFNLLQPPIKKFLLSGDLKKSSTAVADRNGMNAGKKDKDNRRKSFTDSEKSGKIEQKDADVVIHVCDEMKNLKKDFRCPQRLLVKEMGYFAEVTNGQKLEDMDISVHCDVTIFDWLMKWVQKDNSFEESWPRLDPAIVIPVLLSSAFLQMDTLQEHCLKYCKSNINDILRDSSSLTCLNDSILTRLANMFSNSDVENFKDKKDKLQSRMYCKLILALSEPQPQPQRGHYSTVATMYRCSKCSKLILRNISSSILCVPSCMMMDQNGFVISSHIRDPNWNLTDYVKSLKSDLKLWKKVYWRLWSDCHLLFCHTCSSYFPVHQMYWCRYHSESAQFFTKDNQRSLSVPLGRYPCCGERAYRFEILKNKQGCQYREHTTDPKSDVEKAIYKLWTEHRDLIKTDPPQIVPTERVRHHTKSREEIIERNPAKDSFWWEGLQLVPPRPKIGLFGMSWDKVLKKDDARTAITPLEPVESRMTTTKKGNQSSPNLELSSSSDSSDQQSSASDAGDSEDSGPKAMRVSTKPKSVPNVSQSVATQRFSCVSKWKRKKKRKRLKALNKNEGCQFWVPKLSTRCNQDNQREFEERAFRQIESVLGRKLSSDSLNNSSTRLHYQNAPPGGIYVKLEQEWREAHCNVHGCPGSSVKAKASSSVHGNVFANHSSSSRSRTRTHRL</sequence>
<feature type="region of interest" description="Disordered" evidence="1">
    <location>
        <begin position="696"/>
        <end position="760"/>
    </location>
</feature>
<dbReference type="InterPro" id="IPR045902">
    <property type="entry name" value="SANBR-like"/>
</dbReference>
<dbReference type="AlphaFoldDB" id="A0AAW2HBP8"/>
<protein>
    <recommendedName>
        <fullName evidence="2">SANT and BTB domain-containing protein</fullName>
    </recommendedName>
</protein>
<proteinExistence type="predicted"/>
<organism evidence="3">
    <name type="scientific">Menopon gallinae</name>
    <name type="common">poultry shaft louse</name>
    <dbReference type="NCBI Taxonomy" id="328185"/>
    <lineage>
        <taxon>Eukaryota</taxon>
        <taxon>Metazoa</taxon>
        <taxon>Ecdysozoa</taxon>
        <taxon>Arthropoda</taxon>
        <taxon>Hexapoda</taxon>
        <taxon>Insecta</taxon>
        <taxon>Pterygota</taxon>
        <taxon>Neoptera</taxon>
        <taxon>Paraneoptera</taxon>
        <taxon>Psocodea</taxon>
        <taxon>Troctomorpha</taxon>
        <taxon>Phthiraptera</taxon>
        <taxon>Amblycera</taxon>
        <taxon>Menoponidae</taxon>
        <taxon>Menopon</taxon>
    </lineage>
</organism>
<name>A0AAW2HBP8_9NEOP</name>
<feature type="compositionally biased region" description="Polar residues" evidence="1">
    <location>
        <begin position="128"/>
        <end position="141"/>
    </location>
</feature>
<feature type="compositionally biased region" description="Low complexity" evidence="1">
    <location>
        <begin position="712"/>
        <end position="736"/>
    </location>
</feature>
<reference evidence="3" key="1">
    <citation type="journal article" date="2024" name="Gigascience">
        <title>Chromosome-level genome of the poultry shaft louse Menopon gallinae provides insight into the host-switching and adaptive evolution of parasitic lice.</title>
        <authorList>
            <person name="Xu Y."/>
            <person name="Ma L."/>
            <person name="Liu S."/>
            <person name="Liang Y."/>
            <person name="Liu Q."/>
            <person name="He Z."/>
            <person name="Tian L."/>
            <person name="Duan Y."/>
            <person name="Cai W."/>
            <person name="Li H."/>
            <person name="Song F."/>
        </authorList>
    </citation>
    <scope>NUCLEOTIDE SEQUENCE</scope>
    <source>
        <strain evidence="3">Cailab_2023a</strain>
    </source>
</reference>
<feature type="compositionally biased region" description="Basic residues" evidence="1">
    <location>
        <begin position="176"/>
        <end position="185"/>
    </location>
</feature>
<feature type="compositionally biased region" description="Polar residues" evidence="1">
    <location>
        <begin position="85"/>
        <end position="99"/>
    </location>
</feature>
<feature type="region of interest" description="Disordered" evidence="1">
    <location>
        <begin position="255"/>
        <end position="283"/>
    </location>
</feature>
<dbReference type="EMBL" id="JARGDH010000005">
    <property type="protein sequence ID" value="KAL0266966.1"/>
    <property type="molecule type" value="Genomic_DNA"/>
</dbReference>
<comment type="caution">
    <text evidence="3">The sequence shown here is derived from an EMBL/GenBank/DDBJ whole genome shotgun (WGS) entry which is preliminary data.</text>
</comment>
<feature type="compositionally biased region" description="Basic and acidic residues" evidence="1">
    <location>
        <begin position="265"/>
        <end position="283"/>
    </location>
</feature>
<accession>A0AAW2HBP8</accession>
<dbReference type="Gene3D" id="3.30.710.10">
    <property type="entry name" value="Potassium Channel Kv1.1, Chain A"/>
    <property type="match status" value="1"/>
</dbReference>